<name>A0ACC1BAF6_9ROSI</name>
<dbReference type="EMBL" id="CM047902">
    <property type="protein sequence ID" value="KAJ0095900.1"/>
    <property type="molecule type" value="Genomic_DNA"/>
</dbReference>
<evidence type="ECO:0000313" key="2">
    <source>
        <dbReference type="Proteomes" id="UP001164250"/>
    </source>
</evidence>
<comment type="caution">
    <text evidence="1">The sequence shown here is derived from an EMBL/GenBank/DDBJ whole genome shotgun (WGS) entry which is preliminary data.</text>
</comment>
<proteinExistence type="predicted"/>
<keyword evidence="2" id="KW-1185">Reference proteome</keyword>
<dbReference type="Proteomes" id="UP001164250">
    <property type="component" value="Chromosome 6"/>
</dbReference>
<organism evidence="1 2">
    <name type="scientific">Pistacia atlantica</name>
    <dbReference type="NCBI Taxonomy" id="434234"/>
    <lineage>
        <taxon>Eukaryota</taxon>
        <taxon>Viridiplantae</taxon>
        <taxon>Streptophyta</taxon>
        <taxon>Embryophyta</taxon>
        <taxon>Tracheophyta</taxon>
        <taxon>Spermatophyta</taxon>
        <taxon>Magnoliopsida</taxon>
        <taxon>eudicotyledons</taxon>
        <taxon>Gunneridae</taxon>
        <taxon>Pentapetalae</taxon>
        <taxon>rosids</taxon>
        <taxon>malvids</taxon>
        <taxon>Sapindales</taxon>
        <taxon>Anacardiaceae</taxon>
        <taxon>Pistacia</taxon>
    </lineage>
</organism>
<evidence type="ECO:0000313" key="1">
    <source>
        <dbReference type="EMBL" id="KAJ0095900.1"/>
    </source>
</evidence>
<accession>A0ACC1BAF6</accession>
<protein>
    <submittedName>
        <fullName evidence="1">Uncharacterized protein</fullName>
    </submittedName>
</protein>
<reference evidence="2" key="1">
    <citation type="journal article" date="2023" name="G3 (Bethesda)">
        <title>Genome assembly and association tests identify interacting loci associated with vigor, precocity, and sex in interspecific pistachio rootstocks.</title>
        <authorList>
            <person name="Palmer W."/>
            <person name="Jacygrad E."/>
            <person name="Sagayaradj S."/>
            <person name="Cavanaugh K."/>
            <person name="Han R."/>
            <person name="Bertier L."/>
            <person name="Beede B."/>
            <person name="Kafkas S."/>
            <person name="Golino D."/>
            <person name="Preece J."/>
            <person name="Michelmore R."/>
        </authorList>
    </citation>
    <scope>NUCLEOTIDE SEQUENCE [LARGE SCALE GENOMIC DNA]</scope>
</reference>
<gene>
    <name evidence="1" type="ORF">Patl1_16739</name>
</gene>
<sequence>MNTLTTCSLKSGLNQSSKQEKQQNFWKLSRNGLYILHMDRVTGSLAKQVGQVLLLPHSTLMFLISCFFDFVLASLFLFISIIARETFESLDNIKVW</sequence>